<dbReference type="Proteomes" id="UP001648503">
    <property type="component" value="Unassembled WGS sequence"/>
</dbReference>
<feature type="compositionally biased region" description="Low complexity" evidence="1">
    <location>
        <begin position="42"/>
        <end position="52"/>
    </location>
</feature>
<sequence length="288" mass="32346">MQFFYLFSLVVAASYAILPTWIQSQKDSATLVSLKRRDDSEGSVGDNSGSDSSPPPATALKKTFSAPLTEDDVTTINLASTIDKFEDNVSNLFINGEKVGKKMNNHAGDLLSTYLRMSVYVSIALRNWAETSTSGILLTIEFGLGKEKYSKVGPNLTKRLEELSIEFNKGMDAVDDATKRILEDDGPVAKNIQDIKKLFDLVFNNRIMVLWLLIHKLKSFDVGKALEMKLDDIDQSCLRFFVKQNMLYDEIREEFGIEPPRFIFLKRTSLSRTPRPLSSDPPNPSNSE</sequence>
<evidence type="ECO:0000256" key="2">
    <source>
        <dbReference type="SAM" id="SignalP"/>
    </source>
</evidence>
<feature type="signal peptide" evidence="2">
    <location>
        <begin position="1"/>
        <end position="16"/>
    </location>
</feature>
<accession>A0ABQ8FL87</accession>
<comment type="caution">
    <text evidence="3">The sequence shown here is derived from an EMBL/GenBank/DDBJ whole genome shotgun (WGS) entry which is preliminary data.</text>
</comment>
<dbReference type="EMBL" id="JAFCIX010000048">
    <property type="protein sequence ID" value="KAH6600118.1"/>
    <property type="molecule type" value="Genomic_DNA"/>
</dbReference>
<feature type="region of interest" description="Disordered" evidence="1">
    <location>
        <begin position="37"/>
        <end position="60"/>
    </location>
</feature>
<evidence type="ECO:0000313" key="3">
    <source>
        <dbReference type="EMBL" id="KAH6600118.1"/>
    </source>
</evidence>
<keyword evidence="2" id="KW-0732">Signal</keyword>
<evidence type="ECO:0000313" key="4">
    <source>
        <dbReference type="Proteomes" id="UP001648503"/>
    </source>
</evidence>
<organism evidence="3 4">
    <name type="scientific">Batrachochytrium salamandrivorans</name>
    <dbReference type="NCBI Taxonomy" id="1357716"/>
    <lineage>
        <taxon>Eukaryota</taxon>
        <taxon>Fungi</taxon>
        <taxon>Fungi incertae sedis</taxon>
        <taxon>Chytridiomycota</taxon>
        <taxon>Chytridiomycota incertae sedis</taxon>
        <taxon>Chytridiomycetes</taxon>
        <taxon>Rhizophydiales</taxon>
        <taxon>Rhizophydiales incertae sedis</taxon>
        <taxon>Batrachochytrium</taxon>
    </lineage>
</organism>
<feature type="chain" id="PRO_5045948225" evidence="2">
    <location>
        <begin position="17"/>
        <end position="288"/>
    </location>
</feature>
<evidence type="ECO:0000256" key="1">
    <source>
        <dbReference type="SAM" id="MobiDB-lite"/>
    </source>
</evidence>
<gene>
    <name evidence="3" type="ORF">BASA50_002577</name>
</gene>
<protein>
    <submittedName>
        <fullName evidence="3">Uncharacterized protein</fullName>
    </submittedName>
</protein>
<reference evidence="3 4" key="1">
    <citation type="submission" date="2021-02" db="EMBL/GenBank/DDBJ databases">
        <title>Variation within the Batrachochytrium salamandrivorans European outbreak.</title>
        <authorList>
            <person name="Kelly M."/>
            <person name="Pasmans F."/>
            <person name="Shea T.P."/>
            <person name="Munoz J.F."/>
            <person name="Carranza S."/>
            <person name="Cuomo C.A."/>
            <person name="Martel A."/>
        </authorList>
    </citation>
    <scope>NUCLEOTIDE SEQUENCE [LARGE SCALE GENOMIC DNA]</scope>
    <source>
        <strain evidence="3 4">AMFP18/2</strain>
    </source>
</reference>
<name>A0ABQ8FL87_9FUNG</name>
<proteinExistence type="predicted"/>
<keyword evidence="4" id="KW-1185">Reference proteome</keyword>